<dbReference type="Proteomes" id="UP001239111">
    <property type="component" value="Chromosome 3"/>
</dbReference>
<evidence type="ECO:0000313" key="1">
    <source>
        <dbReference type="EMBL" id="KAJ8670080.1"/>
    </source>
</evidence>
<dbReference type="EMBL" id="CM056743">
    <property type="protein sequence ID" value="KAJ8670080.1"/>
    <property type="molecule type" value="Genomic_DNA"/>
</dbReference>
<comment type="caution">
    <text evidence="1">The sequence shown here is derived from an EMBL/GenBank/DDBJ whole genome shotgun (WGS) entry which is preliminary data.</text>
</comment>
<name>A0ACC2NKJ5_9HYME</name>
<sequence>MVRREILRNTRYSNHPFLLSIRQTAIKTSVLAADQICEGYYGDRSSNGPSALVILAVHSSSKVDWLVCPRRLLAAGDRTNPQFLLVWLVTPNGLRNISAKENS</sequence>
<keyword evidence="2" id="KW-1185">Reference proteome</keyword>
<reference evidence="1" key="1">
    <citation type="submission" date="2023-04" db="EMBL/GenBank/DDBJ databases">
        <title>A chromosome-level genome assembly of the parasitoid wasp Eretmocerus hayati.</title>
        <authorList>
            <person name="Zhong Y."/>
            <person name="Liu S."/>
            <person name="Liu Y."/>
        </authorList>
    </citation>
    <scope>NUCLEOTIDE SEQUENCE</scope>
    <source>
        <strain evidence="1">ZJU_SS_LIU_2023</strain>
    </source>
</reference>
<proteinExistence type="predicted"/>
<evidence type="ECO:0000313" key="2">
    <source>
        <dbReference type="Proteomes" id="UP001239111"/>
    </source>
</evidence>
<accession>A0ACC2NKJ5</accession>
<gene>
    <name evidence="1" type="ORF">QAD02_001339</name>
</gene>
<protein>
    <submittedName>
        <fullName evidence="1">Uncharacterized protein</fullName>
    </submittedName>
</protein>
<organism evidence="1 2">
    <name type="scientific">Eretmocerus hayati</name>
    <dbReference type="NCBI Taxonomy" id="131215"/>
    <lineage>
        <taxon>Eukaryota</taxon>
        <taxon>Metazoa</taxon>
        <taxon>Ecdysozoa</taxon>
        <taxon>Arthropoda</taxon>
        <taxon>Hexapoda</taxon>
        <taxon>Insecta</taxon>
        <taxon>Pterygota</taxon>
        <taxon>Neoptera</taxon>
        <taxon>Endopterygota</taxon>
        <taxon>Hymenoptera</taxon>
        <taxon>Apocrita</taxon>
        <taxon>Proctotrupomorpha</taxon>
        <taxon>Chalcidoidea</taxon>
        <taxon>Aphelinidae</taxon>
        <taxon>Aphelininae</taxon>
        <taxon>Eretmocerus</taxon>
    </lineage>
</organism>